<dbReference type="GO" id="GO:0009307">
    <property type="term" value="P:DNA restriction-modification system"/>
    <property type="evidence" value="ECO:0007669"/>
    <property type="project" value="InterPro"/>
</dbReference>
<proteinExistence type="predicted"/>
<dbReference type="OrthoDB" id="9788090at2"/>
<dbReference type="GO" id="GO:0003677">
    <property type="term" value="F:DNA binding"/>
    <property type="evidence" value="ECO:0007669"/>
    <property type="project" value="InterPro"/>
</dbReference>
<sequence>MIRPDKILAVDDDPAILRIYRELLAEAGLEVHTATSLDEAVTALDEGDWSVVLLDQRLHGAEGSDEGLTLVGEVDRRSPGAKVIIVTGYASPETIEQAFAAGVYDYVEKTQNFETLLRAKLRNATELARERWLASLDQDQVSAELVRQWDAARAETNSARKGRLLEDLLELLFGQIPGFVVATRRRSLDEEFDLVVRNESADPLWSKDSQYFIVECKNWSSKVDPRELDRFVNKLERRYGRARFGFFVATNGFTAGVKTTLAANRKGDVLVIPLDGGDLATLVQADDREALLKQHHQRAVEASSV</sequence>
<evidence type="ECO:0000313" key="5">
    <source>
        <dbReference type="Proteomes" id="UP000237968"/>
    </source>
</evidence>
<reference evidence="4 5" key="1">
    <citation type="submission" date="2018-03" db="EMBL/GenBank/DDBJ databases">
        <title>Draft Genome Sequences of the Obligatory Marine Myxobacteria Enhygromyxa salina SWB005.</title>
        <authorList>
            <person name="Poehlein A."/>
            <person name="Moghaddam J.A."/>
            <person name="Harms H."/>
            <person name="Alanjari M."/>
            <person name="Koenig G.M."/>
            <person name="Daniel R."/>
            <person name="Schaeberle T.F."/>
        </authorList>
    </citation>
    <scope>NUCLEOTIDE SEQUENCE [LARGE SCALE GENOMIC DNA]</scope>
    <source>
        <strain evidence="4 5">SWB005</strain>
    </source>
</reference>
<dbReference type="InterPro" id="IPR011335">
    <property type="entry name" value="Restrct_endonuc-II-like"/>
</dbReference>
<comment type="caution">
    <text evidence="4">The sequence shown here is derived from an EMBL/GenBank/DDBJ whole genome shotgun (WGS) entry which is preliminary data.</text>
</comment>
<dbReference type="SUPFAM" id="SSF52980">
    <property type="entry name" value="Restriction endonuclease-like"/>
    <property type="match status" value="1"/>
</dbReference>
<organism evidence="4 5">
    <name type="scientific">Enhygromyxa salina</name>
    <dbReference type="NCBI Taxonomy" id="215803"/>
    <lineage>
        <taxon>Bacteria</taxon>
        <taxon>Pseudomonadati</taxon>
        <taxon>Myxococcota</taxon>
        <taxon>Polyangia</taxon>
        <taxon>Nannocystales</taxon>
        <taxon>Nannocystaceae</taxon>
        <taxon>Enhygromyxa</taxon>
    </lineage>
</organism>
<dbReference type="InterPro" id="IPR001789">
    <property type="entry name" value="Sig_transdc_resp-reg_receiver"/>
</dbReference>
<dbReference type="Pfam" id="PF00072">
    <property type="entry name" value="Response_reg"/>
    <property type="match status" value="1"/>
</dbReference>
<dbReference type="Gene3D" id="3.40.1350.10">
    <property type="match status" value="1"/>
</dbReference>
<evidence type="ECO:0000256" key="2">
    <source>
        <dbReference type="PROSITE-ProRule" id="PRU00169"/>
    </source>
</evidence>
<dbReference type="SUPFAM" id="SSF52172">
    <property type="entry name" value="CheY-like"/>
    <property type="match status" value="1"/>
</dbReference>
<dbReference type="PROSITE" id="PS50110">
    <property type="entry name" value="RESPONSE_REGULATORY"/>
    <property type="match status" value="1"/>
</dbReference>
<dbReference type="CDD" id="cd00156">
    <property type="entry name" value="REC"/>
    <property type="match status" value="1"/>
</dbReference>
<dbReference type="Pfam" id="PF04471">
    <property type="entry name" value="Mrr_cat"/>
    <property type="match status" value="1"/>
</dbReference>
<evidence type="ECO:0000313" key="4">
    <source>
        <dbReference type="EMBL" id="PRP96748.1"/>
    </source>
</evidence>
<dbReference type="PANTHER" id="PTHR44591:SF3">
    <property type="entry name" value="RESPONSE REGULATORY DOMAIN-CONTAINING PROTEIN"/>
    <property type="match status" value="1"/>
</dbReference>
<evidence type="ECO:0000256" key="1">
    <source>
        <dbReference type="ARBA" id="ARBA00022553"/>
    </source>
</evidence>
<dbReference type="InterPro" id="IPR007560">
    <property type="entry name" value="Restrct_endonuc_IV_Mrr"/>
</dbReference>
<name>A0A2S9XV48_9BACT</name>
<dbReference type="Gene3D" id="3.40.50.2300">
    <property type="match status" value="1"/>
</dbReference>
<keyword evidence="5" id="KW-1185">Reference proteome</keyword>
<dbReference type="InterPro" id="IPR011006">
    <property type="entry name" value="CheY-like_superfamily"/>
</dbReference>
<dbReference type="PANTHER" id="PTHR44591">
    <property type="entry name" value="STRESS RESPONSE REGULATOR PROTEIN 1"/>
    <property type="match status" value="1"/>
</dbReference>
<evidence type="ECO:0000259" key="3">
    <source>
        <dbReference type="PROSITE" id="PS50110"/>
    </source>
</evidence>
<dbReference type="Proteomes" id="UP000237968">
    <property type="component" value="Unassembled WGS sequence"/>
</dbReference>
<dbReference type="GO" id="GO:0004519">
    <property type="term" value="F:endonuclease activity"/>
    <property type="evidence" value="ECO:0007669"/>
    <property type="project" value="InterPro"/>
</dbReference>
<accession>A0A2S9XV48</accession>
<dbReference type="AlphaFoldDB" id="A0A2S9XV48"/>
<dbReference type="EMBL" id="PVNK01000164">
    <property type="protein sequence ID" value="PRP96748.1"/>
    <property type="molecule type" value="Genomic_DNA"/>
</dbReference>
<feature type="modified residue" description="4-aspartylphosphate" evidence="2">
    <location>
        <position position="55"/>
    </location>
</feature>
<feature type="domain" description="Response regulatory" evidence="3">
    <location>
        <begin position="6"/>
        <end position="124"/>
    </location>
</feature>
<keyword evidence="1 2" id="KW-0597">Phosphoprotein</keyword>
<dbReference type="InterPro" id="IPR050595">
    <property type="entry name" value="Bact_response_regulator"/>
</dbReference>
<dbReference type="SMART" id="SM00448">
    <property type="entry name" value="REC"/>
    <property type="match status" value="1"/>
</dbReference>
<gene>
    <name evidence="4" type="primary">algB_1</name>
    <name evidence="4" type="ORF">ENSA5_35220</name>
</gene>
<dbReference type="RefSeq" id="WP_106392869.1">
    <property type="nucleotide sequence ID" value="NZ_PVNK01000164.1"/>
</dbReference>
<dbReference type="GO" id="GO:0000160">
    <property type="term" value="P:phosphorelay signal transduction system"/>
    <property type="evidence" value="ECO:0007669"/>
    <property type="project" value="InterPro"/>
</dbReference>
<dbReference type="InterPro" id="IPR011856">
    <property type="entry name" value="tRNA_endonuc-like_dom_sf"/>
</dbReference>
<protein>
    <submittedName>
        <fullName evidence="4">Alginate biosynthesis transcriptional regulatory protein AlgB</fullName>
    </submittedName>
</protein>